<dbReference type="EMBL" id="BKCJ011141170">
    <property type="protein sequence ID" value="GFC93090.1"/>
    <property type="molecule type" value="Genomic_DNA"/>
</dbReference>
<accession>A0A699S712</accession>
<gene>
    <name evidence="1" type="ORF">Tci_865060</name>
</gene>
<proteinExistence type="predicted"/>
<sequence length="84" mass="9869">MLRMLFFRLGVNEDIVDENNNELIELVKQIVDSRKRITVTNWNTVEFAIINTQAHAPILLLNKEDRCTPRRNTRSNKAILQHLL</sequence>
<organism evidence="1">
    <name type="scientific">Tanacetum cinerariifolium</name>
    <name type="common">Dalmatian daisy</name>
    <name type="synonym">Chrysanthemum cinerariifolium</name>
    <dbReference type="NCBI Taxonomy" id="118510"/>
    <lineage>
        <taxon>Eukaryota</taxon>
        <taxon>Viridiplantae</taxon>
        <taxon>Streptophyta</taxon>
        <taxon>Embryophyta</taxon>
        <taxon>Tracheophyta</taxon>
        <taxon>Spermatophyta</taxon>
        <taxon>Magnoliopsida</taxon>
        <taxon>eudicotyledons</taxon>
        <taxon>Gunneridae</taxon>
        <taxon>Pentapetalae</taxon>
        <taxon>asterids</taxon>
        <taxon>campanulids</taxon>
        <taxon>Asterales</taxon>
        <taxon>Asteraceae</taxon>
        <taxon>Asteroideae</taxon>
        <taxon>Anthemideae</taxon>
        <taxon>Anthemidinae</taxon>
        <taxon>Tanacetum</taxon>
    </lineage>
</organism>
<comment type="caution">
    <text evidence="1">The sequence shown here is derived from an EMBL/GenBank/DDBJ whole genome shotgun (WGS) entry which is preliminary data.</text>
</comment>
<dbReference type="AlphaFoldDB" id="A0A699S712"/>
<reference evidence="1" key="1">
    <citation type="journal article" date="2019" name="Sci. Rep.">
        <title>Draft genome of Tanacetum cinerariifolium, the natural source of mosquito coil.</title>
        <authorList>
            <person name="Yamashiro T."/>
            <person name="Shiraishi A."/>
            <person name="Satake H."/>
            <person name="Nakayama K."/>
        </authorList>
    </citation>
    <scope>NUCLEOTIDE SEQUENCE</scope>
</reference>
<protein>
    <submittedName>
        <fullName evidence="1">Uncharacterized protein</fullName>
    </submittedName>
</protein>
<evidence type="ECO:0000313" key="1">
    <source>
        <dbReference type="EMBL" id="GFC93090.1"/>
    </source>
</evidence>
<name>A0A699S712_TANCI</name>